<comment type="function">
    <text evidence="1">Part of the tripartite ATP-independent periplasmic (TRAP) transport system.</text>
</comment>
<feature type="transmembrane region" description="Helical" evidence="2">
    <location>
        <begin position="30"/>
        <end position="49"/>
    </location>
</feature>
<dbReference type="InterPro" id="IPR021814">
    <property type="entry name" value="DUF3394"/>
</dbReference>
<dbReference type="OrthoDB" id="9759894at2"/>
<dbReference type="PANTHER" id="PTHR43849:SF2">
    <property type="entry name" value="BLL3936 PROTEIN"/>
    <property type="match status" value="1"/>
</dbReference>
<feature type="domain" description="TRAP C4-dicarboxylate transport system permease DctM subunit" evidence="3">
    <location>
        <begin position="137"/>
        <end position="671"/>
    </location>
</feature>
<feature type="transmembrane region" description="Helical" evidence="2">
    <location>
        <begin position="517"/>
        <end position="542"/>
    </location>
</feature>
<feature type="transmembrane region" description="Helical" evidence="2">
    <location>
        <begin position="439"/>
        <end position="457"/>
    </location>
</feature>
<dbReference type="GO" id="GO:0022857">
    <property type="term" value="F:transmembrane transporter activity"/>
    <property type="evidence" value="ECO:0007669"/>
    <property type="project" value="UniProtKB-UniRule"/>
</dbReference>
<accession>Q21ZM2</accession>
<keyword evidence="5" id="KW-1185">Reference proteome</keyword>
<sequence>MTAPTSTHPPVDLQQLVQEADLGGRKPVGAVKVLMFAVCIGWSVLQLWYASPLPFALRFFVLNDTEMRALHLSLALFLAFLAYPFGKRSSRALVPSVDWVLAALAAFCAAYIFLFYRELSTRPGQPTLVDMVVAVAGVLLLLEATRRVVGPPMAVIAALMLAFAFAGPYMPDAVAHKGVSLSKAVSHYWLSTEGVFGVALGVSSSYIFLFVLFGGLLEKAGAGSYFIKIAYALLGHMRGGPAKAAVVSSGLMGMISGSSVANVVTCGTFTIPLMKRVGYPAHKAGAIETAAGVDGQIMPPVMGAAAFLMAEYVGVPYSEIVRNAILPAAISYIALFYIAHLEALKMGIQGLPRNKGSTTTGRLVGFGLTVCSVILLANVVYYGLGWLRTLMGSAAIWLIVPAIVAAYIAIVRQVSKEPDLTIDDPNTAMLVLPPVKETILAGLHYLLPVVLLIWSLLVEELSPGLSAFYASISLVVILLTQKSLLAYFRGQPNPLSRVKDGWKDLVEGLELGARNMIGIGIATACAGIIVGTVSVTGLGLVMTDLVEIVSAGSLIGMLALVAVVCLILGMGMPTTASYIIVSTLMAPVIVELGSQTGLVVPLVAAHMFVFYFGLMADVTPPVGLASFAAAAIAKADPIKTGITAFFYSIRTGILPFMFIFNTELLLIGIRSWWSLALTVSTAIIAMLVFAAATQGWFIRRNRWYESAVLLLVTFSLLRPDFWLDLMTPKYRVEAGTRLVELAGAGTPGVGLRVRIEGTSLEGKSIHKTVLLPLSAEGDGVQRIRNSGMTVMTTPSGVEIMSVNLKSSADKAGFEQGFQVSGVEVPYDRMDKRWLYLPALLLLAAVYAAQRMRPELPVARGRNAAP</sequence>
<name>Q21ZM2_ALBFT</name>
<feature type="transmembrane region" description="Helical" evidence="2">
    <location>
        <begin position="644"/>
        <end position="660"/>
    </location>
</feature>
<feature type="transmembrane region" description="Helical" evidence="2">
    <location>
        <begin position="469"/>
        <end position="488"/>
    </location>
</feature>
<evidence type="ECO:0000256" key="2">
    <source>
        <dbReference type="SAM" id="Phobius"/>
    </source>
</evidence>
<dbReference type="HOGENOM" id="CLU_007041_3_1_4"/>
<dbReference type="PANTHER" id="PTHR43849">
    <property type="entry name" value="BLL3936 PROTEIN"/>
    <property type="match status" value="1"/>
</dbReference>
<dbReference type="InterPro" id="IPR010656">
    <property type="entry name" value="DctM"/>
</dbReference>
<organism evidence="4 5">
    <name type="scientific">Albidiferax ferrireducens (strain ATCC BAA-621 / DSM 15236 / T118)</name>
    <name type="common">Rhodoferax ferrireducens</name>
    <dbReference type="NCBI Taxonomy" id="338969"/>
    <lineage>
        <taxon>Bacteria</taxon>
        <taxon>Pseudomonadati</taxon>
        <taxon>Pseudomonadota</taxon>
        <taxon>Betaproteobacteria</taxon>
        <taxon>Burkholderiales</taxon>
        <taxon>Comamonadaceae</taxon>
        <taxon>Rhodoferax</taxon>
    </lineage>
</organism>
<evidence type="ECO:0000256" key="1">
    <source>
        <dbReference type="RuleBase" id="RU369079"/>
    </source>
</evidence>
<dbReference type="NCBIfam" id="TIGR02123">
    <property type="entry name" value="TRAP_fused"/>
    <property type="match status" value="1"/>
</dbReference>
<gene>
    <name evidence="4" type="ordered locus">Rfer_1039</name>
</gene>
<feature type="transmembrane region" description="Helical" evidence="2">
    <location>
        <begin position="97"/>
        <end position="116"/>
    </location>
</feature>
<feature type="transmembrane region" description="Helical" evidence="2">
    <location>
        <begin position="672"/>
        <end position="691"/>
    </location>
</feature>
<feature type="transmembrane region" description="Helical" evidence="2">
    <location>
        <begin position="390"/>
        <end position="410"/>
    </location>
</feature>
<evidence type="ECO:0000259" key="3">
    <source>
        <dbReference type="Pfam" id="PF06808"/>
    </source>
</evidence>
<feature type="transmembrane region" description="Helical" evidence="2">
    <location>
        <begin position="833"/>
        <end position="849"/>
    </location>
</feature>
<evidence type="ECO:0000313" key="4">
    <source>
        <dbReference type="EMBL" id="ABD68781.1"/>
    </source>
</evidence>
<feature type="transmembrane region" description="Helical" evidence="2">
    <location>
        <begin position="195"/>
        <end position="217"/>
    </location>
</feature>
<keyword evidence="2" id="KW-0812">Transmembrane</keyword>
<feature type="transmembrane region" description="Helical" evidence="2">
    <location>
        <begin position="128"/>
        <end position="145"/>
    </location>
</feature>
<protein>
    <submittedName>
        <fullName evidence="4">TRAP transporter, 4TM/12TM fusion protein</fullName>
    </submittedName>
</protein>
<evidence type="ECO:0000313" key="5">
    <source>
        <dbReference type="Proteomes" id="UP000008332"/>
    </source>
</evidence>
<feature type="transmembrane region" description="Helical" evidence="2">
    <location>
        <begin position="363"/>
        <end position="384"/>
    </location>
</feature>
<keyword evidence="1" id="KW-0997">Cell inner membrane</keyword>
<keyword evidence="2" id="KW-1133">Transmembrane helix</keyword>
<reference evidence="5" key="1">
    <citation type="submission" date="2006-02" db="EMBL/GenBank/DDBJ databases">
        <title>Complete sequence of chromosome of Rhodoferax ferrireducens DSM 15236.</title>
        <authorList>
            <person name="Copeland A."/>
            <person name="Lucas S."/>
            <person name="Lapidus A."/>
            <person name="Barry K."/>
            <person name="Detter J.C."/>
            <person name="Glavina del Rio T."/>
            <person name="Hammon N."/>
            <person name="Israni S."/>
            <person name="Pitluck S."/>
            <person name="Brettin T."/>
            <person name="Bruce D."/>
            <person name="Han C."/>
            <person name="Tapia R."/>
            <person name="Gilna P."/>
            <person name="Kiss H."/>
            <person name="Schmutz J."/>
            <person name="Larimer F."/>
            <person name="Land M."/>
            <person name="Kyrpides N."/>
            <person name="Ivanova N."/>
            <person name="Richardson P."/>
        </authorList>
    </citation>
    <scope>NUCLEOTIDE SEQUENCE [LARGE SCALE GENOMIC DNA]</scope>
    <source>
        <strain evidence="5">ATCC BAA-621 / DSM 15236 / T118</strain>
    </source>
</reference>
<dbReference type="eggNOG" id="COG4666">
    <property type="taxonomic scope" value="Bacteria"/>
</dbReference>
<feature type="transmembrane region" description="Helical" evidence="2">
    <location>
        <begin position="576"/>
        <end position="596"/>
    </location>
</feature>
<feature type="transmembrane region" description="Helical" evidence="2">
    <location>
        <begin position="608"/>
        <end position="632"/>
    </location>
</feature>
<dbReference type="Proteomes" id="UP000008332">
    <property type="component" value="Chromosome"/>
</dbReference>
<keyword evidence="1" id="KW-0813">Transport</keyword>
<dbReference type="GO" id="GO:0005886">
    <property type="term" value="C:plasma membrane"/>
    <property type="evidence" value="ECO:0007669"/>
    <property type="project" value="UniProtKB-SubCell"/>
</dbReference>
<dbReference type="InterPro" id="IPR011853">
    <property type="entry name" value="TRAP_DctM-Dct_fused"/>
</dbReference>
<dbReference type="AlphaFoldDB" id="Q21ZM2"/>
<keyword evidence="1" id="KW-1003">Cell membrane</keyword>
<proteinExistence type="predicted"/>
<dbReference type="STRING" id="338969.Rfer_1039"/>
<dbReference type="RefSeq" id="WP_011463350.1">
    <property type="nucleotide sequence ID" value="NC_007908.1"/>
</dbReference>
<dbReference type="Pfam" id="PF06808">
    <property type="entry name" value="DctM"/>
    <property type="match status" value="1"/>
</dbReference>
<keyword evidence="2" id="KW-0472">Membrane</keyword>
<dbReference type="KEGG" id="rfr:Rfer_1039"/>
<feature type="transmembrane region" description="Helical" evidence="2">
    <location>
        <begin position="69"/>
        <end position="85"/>
    </location>
</feature>
<dbReference type="EMBL" id="CP000267">
    <property type="protein sequence ID" value="ABD68781.1"/>
    <property type="molecule type" value="Genomic_DNA"/>
</dbReference>
<feature type="transmembrane region" description="Helical" evidence="2">
    <location>
        <begin position="548"/>
        <end position="569"/>
    </location>
</feature>
<feature type="transmembrane region" description="Helical" evidence="2">
    <location>
        <begin position="152"/>
        <end position="170"/>
    </location>
</feature>
<comment type="subcellular location">
    <subcellularLocation>
        <location evidence="1">Cell inner membrane</location>
        <topology evidence="1">Multi-pass membrane protein</topology>
    </subcellularLocation>
</comment>
<dbReference type="Pfam" id="PF11874">
    <property type="entry name" value="DUF3394"/>
    <property type="match status" value="1"/>
</dbReference>